<dbReference type="PANTHER" id="PTHR10443">
    <property type="entry name" value="MICROSOMAL DIPEPTIDASE"/>
    <property type="match status" value="1"/>
</dbReference>
<evidence type="ECO:0000313" key="2">
    <source>
        <dbReference type="Proteomes" id="UP001157915"/>
    </source>
</evidence>
<dbReference type="InterPro" id="IPR008257">
    <property type="entry name" value="Pept_M19"/>
</dbReference>
<dbReference type="Pfam" id="PF01244">
    <property type="entry name" value="Peptidase_M19"/>
    <property type="match status" value="1"/>
</dbReference>
<gene>
    <name evidence="1" type="ORF">SAMN06265367_11328</name>
</gene>
<dbReference type="PANTHER" id="PTHR10443:SF12">
    <property type="entry name" value="DIPEPTIDASE"/>
    <property type="match status" value="1"/>
</dbReference>
<accession>A0ABY1PPT0</accession>
<reference evidence="1 2" key="1">
    <citation type="submission" date="2017-05" db="EMBL/GenBank/DDBJ databases">
        <authorList>
            <person name="Varghese N."/>
            <person name="Submissions S."/>
        </authorList>
    </citation>
    <scope>NUCLEOTIDE SEQUENCE [LARGE SCALE GENOMIC DNA]</scope>
    <source>
        <strain evidence="1 2">DSM 15360</strain>
    </source>
</reference>
<dbReference type="PROSITE" id="PS00869">
    <property type="entry name" value="RENAL_DIPEPTIDASE_1"/>
    <property type="match status" value="1"/>
</dbReference>
<keyword evidence="2" id="KW-1185">Reference proteome</keyword>
<dbReference type="SUPFAM" id="SSF51556">
    <property type="entry name" value="Metallo-dependent hydrolases"/>
    <property type="match status" value="1"/>
</dbReference>
<dbReference type="Gene3D" id="3.20.20.140">
    <property type="entry name" value="Metal-dependent hydrolases"/>
    <property type="match status" value="1"/>
</dbReference>
<dbReference type="EMBL" id="FXUA01000013">
    <property type="protein sequence ID" value="SMP36309.1"/>
    <property type="molecule type" value="Genomic_DNA"/>
</dbReference>
<organism evidence="1 2">
    <name type="scientific">Algoriphagus winogradskyi</name>
    <dbReference type="NCBI Taxonomy" id="237017"/>
    <lineage>
        <taxon>Bacteria</taxon>
        <taxon>Pseudomonadati</taxon>
        <taxon>Bacteroidota</taxon>
        <taxon>Cytophagia</taxon>
        <taxon>Cytophagales</taxon>
        <taxon>Cyclobacteriaceae</taxon>
        <taxon>Algoriphagus</taxon>
    </lineage>
</organism>
<sequence length="393" mass="42756">MVLSFAMKKLIIALGVLVLIYLAATLIVPPYIESQRNPVKSSPPYSVSSDAQALYERLDFISDLHCDALLWGRDLTQRGSRGQVDFPRMREANVALEMFTIVSKSPAGQNMQSNSSDAFDNITPLTIAKGESPSNWFSLINRTLSQSQNLADFIQDEDGNAIFVKNKADLNKLISARKNDESVIGGMLGIEGAHALEGDIENLNRVYEAGVRMIGLTHFFDNELGGSAHGQSQAGLTEFGKSVVQKMNELGIFVDLAHCSPAIVDDVLEMTTMPVMVSHTGVRAVLDSQRNLSDLQIQKIAENGGIIGIAFFDEAVGVPELPNIIASIKHVRDLVGIEYVALGSDYDGSVAVPFDITGFPLLVEGMMNAGFSEAEIKAIMGENVKRFFLTNLR</sequence>
<dbReference type="Proteomes" id="UP001157915">
    <property type="component" value="Unassembled WGS sequence"/>
</dbReference>
<dbReference type="InterPro" id="IPR032466">
    <property type="entry name" value="Metal_Hydrolase"/>
</dbReference>
<proteinExistence type="predicted"/>
<evidence type="ECO:0000313" key="1">
    <source>
        <dbReference type="EMBL" id="SMP36309.1"/>
    </source>
</evidence>
<protein>
    <submittedName>
        <fullName evidence="1">Zn-dependent dipeptidase, dipeptidase homolog</fullName>
    </submittedName>
</protein>
<dbReference type="InterPro" id="IPR000180">
    <property type="entry name" value="Dipep_AS"/>
</dbReference>
<name>A0ABY1PPT0_9BACT</name>
<comment type="caution">
    <text evidence="1">The sequence shown here is derived from an EMBL/GenBank/DDBJ whole genome shotgun (WGS) entry which is preliminary data.</text>
</comment>
<dbReference type="PROSITE" id="PS51365">
    <property type="entry name" value="RENAL_DIPEPTIDASE_2"/>
    <property type="match status" value="1"/>
</dbReference>
<dbReference type="CDD" id="cd01301">
    <property type="entry name" value="rDP_like"/>
    <property type="match status" value="1"/>
</dbReference>